<name>A0ABV6AZG7_9DEIO</name>
<dbReference type="RefSeq" id="WP_380010656.1">
    <property type="nucleotide sequence ID" value="NZ_JBHLYR010000044.1"/>
</dbReference>
<protein>
    <submittedName>
        <fullName evidence="2">Uncharacterized protein</fullName>
    </submittedName>
</protein>
<feature type="transmembrane region" description="Helical" evidence="1">
    <location>
        <begin position="20"/>
        <end position="40"/>
    </location>
</feature>
<evidence type="ECO:0000313" key="3">
    <source>
        <dbReference type="Proteomes" id="UP001589733"/>
    </source>
</evidence>
<evidence type="ECO:0000313" key="2">
    <source>
        <dbReference type="EMBL" id="MFB9992892.1"/>
    </source>
</evidence>
<keyword evidence="3" id="KW-1185">Reference proteome</keyword>
<comment type="caution">
    <text evidence="2">The sequence shown here is derived from an EMBL/GenBank/DDBJ whole genome shotgun (WGS) entry which is preliminary data.</text>
</comment>
<dbReference type="Proteomes" id="UP001589733">
    <property type="component" value="Unassembled WGS sequence"/>
</dbReference>
<keyword evidence="1" id="KW-1133">Transmembrane helix</keyword>
<gene>
    <name evidence="2" type="ORF">ACFFLM_13035</name>
</gene>
<sequence>MSNAFSDRSGPRQGGAGRAVLWVAILLSLALLSVVVAVAVRNNPLASDDLANGISKYKFLEECKEQLEDADTLNVSLQGQNVPLKTLIEQSSPLAAGERLHVNVAAESREWVAAAQPNPEGGWLAAAPVLISIHGKNGSVKPVGSAGLQCLYGKKDKKTTVQIVPPSQ</sequence>
<dbReference type="EMBL" id="JBHLYR010000044">
    <property type="protein sequence ID" value="MFB9992892.1"/>
    <property type="molecule type" value="Genomic_DNA"/>
</dbReference>
<reference evidence="2 3" key="1">
    <citation type="submission" date="2024-09" db="EMBL/GenBank/DDBJ databases">
        <authorList>
            <person name="Sun Q."/>
            <person name="Mori K."/>
        </authorList>
    </citation>
    <scope>NUCLEOTIDE SEQUENCE [LARGE SCALE GENOMIC DNA]</scope>
    <source>
        <strain evidence="2 3">JCM 13503</strain>
    </source>
</reference>
<keyword evidence="1" id="KW-0812">Transmembrane</keyword>
<evidence type="ECO:0000256" key="1">
    <source>
        <dbReference type="SAM" id="Phobius"/>
    </source>
</evidence>
<proteinExistence type="predicted"/>
<keyword evidence="1" id="KW-0472">Membrane</keyword>
<accession>A0ABV6AZG7</accession>
<organism evidence="2 3">
    <name type="scientific">Deinococcus oregonensis</name>
    <dbReference type="NCBI Taxonomy" id="1805970"/>
    <lineage>
        <taxon>Bacteria</taxon>
        <taxon>Thermotogati</taxon>
        <taxon>Deinococcota</taxon>
        <taxon>Deinococci</taxon>
        <taxon>Deinococcales</taxon>
        <taxon>Deinococcaceae</taxon>
        <taxon>Deinococcus</taxon>
    </lineage>
</organism>